<gene>
    <name evidence="1" type="ORF">HH800_01765</name>
</gene>
<dbReference type="AlphaFoldDB" id="A0A6M4G439"/>
<accession>A0A6M4G439</accession>
<evidence type="ECO:0000313" key="2">
    <source>
        <dbReference type="Proteomes" id="UP000502611"/>
    </source>
</evidence>
<reference evidence="1 2" key="1">
    <citation type="submission" date="2020-04" db="EMBL/GenBank/DDBJ databases">
        <title>The Whole Genome Analysis of High salt-tolerant Sphingobium yanoikuyae YC-XJ2 with Aryl organophosphorus flame retardants (aryl-OPFRs)-degrading capacity and characteristics of Related phosphotriesterase.</title>
        <authorList>
            <person name="Li X."/>
        </authorList>
    </citation>
    <scope>NUCLEOTIDE SEQUENCE [LARGE SCALE GENOMIC DNA]</scope>
    <source>
        <strain evidence="1 2">YC-XJ2</strain>
    </source>
</reference>
<sequence length="316" mass="34439">MAYRQGLSSDFVEALNRLYEAPEGSWWRKMLADPDLFVAIRNNYLNIYYRGCSLAKVSFDGSGIITDTHYKYLLKPSAARPYVRAVGGQFQIGQHWDSAKGLFIGGLDDVADLKAAARVYAGEEKKFVGAVIKAHGNVVDVEMALTKDAEEATDASPGEGASAKRIDIVALRWEDAAPVLDFYEAKLFGNKEIRAEGDAKVLSQIATYEGLLKQYTKDIREGFELSCKNLLSLSGVPDLRRTIADAALQQIDKLKINTAPILIVSVFDEDQRIGPVWAKHKEKLTTALSPDRLIARGSASSVRLATGVAPGAAVSA</sequence>
<dbReference type="EMBL" id="CP053021">
    <property type="protein sequence ID" value="QJR01033.1"/>
    <property type="molecule type" value="Genomic_DNA"/>
</dbReference>
<dbReference type="Proteomes" id="UP000502611">
    <property type="component" value="Chromosome"/>
</dbReference>
<name>A0A6M4G439_SPHYA</name>
<proteinExistence type="predicted"/>
<organism evidence="1 2">
    <name type="scientific">Sphingobium yanoikuyae</name>
    <name type="common">Sphingomonas yanoikuyae</name>
    <dbReference type="NCBI Taxonomy" id="13690"/>
    <lineage>
        <taxon>Bacteria</taxon>
        <taxon>Pseudomonadati</taxon>
        <taxon>Pseudomonadota</taxon>
        <taxon>Alphaproteobacteria</taxon>
        <taxon>Sphingomonadales</taxon>
        <taxon>Sphingomonadaceae</taxon>
        <taxon>Sphingobium</taxon>
    </lineage>
</organism>
<dbReference type="RefSeq" id="WP_169860002.1">
    <property type="nucleotide sequence ID" value="NZ_CP053021.1"/>
</dbReference>
<protein>
    <submittedName>
        <fullName evidence="1">Uncharacterized protein</fullName>
    </submittedName>
</protein>
<evidence type="ECO:0000313" key="1">
    <source>
        <dbReference type="EMBL" id="QJR01033.1"/>
    </source>
</evidence>